<dbReference type="NCBIfam" id="TIGR03187">
    <property type="entry name" value="DGQHR"/>
    <property type="match status" value="1"/>
</dbReference>
<protein>
    <submittedName>
        <fullName evidence="2">DGQHR domain-containing protein</fullName>
    </submittedName>
</protein>
<accession>A0A7H0F298</accession>
<sequence>MAKIPQDNRNIFPQYPSGQPPQLPSQIIVQQTKMGDVTAYLGSVTLEWFATKVKFASTLPILQNKYNPVTDNIEIDADSIGQIQQRSLDWSRQASLLQYLAIHRNHKFPPVLVVISQPWVNDAKSELWGGEGRAKKATTDFTPLDANGHIGLLNVAEEDVNIYALDGQHRLMGVQGLLELLETGRLTRYNRDKIPTDSYIDLSELVDQYGIDVDYLKQLPQEKIGIEFICAVNSGETYSEAKQRVRSIFVHVNLMATPLTKGQLIQLNEDNGFAIVARKIAVSHPLLAERENRKPRINWNSATVAANSTVLTTLQALQDMSTKYLGYKFPHWQPQIKGLIPMRPDPDELAEGIREFEQLFDHLATLPSYKILDHEDTTVLRRFSFEKGGGEGNILFRPVAQVALAEALGILVFKNGLLLENIFKKLQKFDLQGGFSQMEFPNSVWYGVLYDPNKKRVQVSKKELAVKLLIYLLGEIKDQMEIAQLRKALASARTTEDRAIDFDGNWVSAQEVGLPVASI</sequence>
<dbReference type="InterPro" id="IPR017601">
    <property type="entry name" value="DGQHR-contain_dom"/>
</dbReference>
<dbReference type="Proteomes" id="UP000516013">
    <property type="component" value="Chromosome"/>
</dbReference>
<dbReference type="KEGG" id="ccur:IAR63_03580"/>
<evidence type="ECO:0000313" key="3">
    <source>
        <dbReference type="Proteomes" id="UP000516013"/>
    </source>
</evidence>
<dbReference type="Pfam" id="PF14072">
    <property type="entry name" value="DndB"/>
    <property type="match status" value="1"/>
</dbReference>
<organism evidence="2 3">
    <name type="scientific">Cylindrospermopsis curvispora GIHE-G1</name>
    <dbReference type="NCBI Taxonomy" id="2666332"/>
    <lineage>
        <taxon>Bacteria</taxon>
        <taxon>Bacillati</taxon>
        <taxon>Cyanobacteriota</taxon>
        <taxon>Cyanophyceae</taxon>
        <taxon>Nostocales</taxon>
        <taxon>Aphanizomenonaceae</taxon>
        <taxon>Cylindrospermopsis</taxon>
    </lineage>
</organism>
<proteinExistence type="predicted"/>
<dbReference type="RefSeq" id="WP_096545327.1">
    <property type="nucleotide sequence ID" value="NZ_CP060822.1"/>
</dbReference>
<dbReference type="InterPro" id="IPR017642">
    <property type="entry name" value="DNA_S_mod_DndB"/>
</dbReference>
<keyword evidence="3" id="KW-1185">Reference proteome</keyword>
<evidence type="ECO:0000256" key="1">
    <source>
        <dbReference type="SAM" id="MobiDB-lite"/>
    </source>
</evidence>
<name>A0A7H0F298_9CYAN</name>
<feature type="region of interest" description="Disordered" evidence="1">
    <location>
        <begin position="1"/>
        <end position="21"/>
    </location>
</feature>
<dbReference type="CDD" id="cd16414">
    <property type="entry name" value="dndB_like"/>
    <property type="match status" value="1"/>
</dbReference>
<reference evidence="2 3" key="1">
    <citation type="submission" date="2020-08" db="EMBL/GenBank/DDBJ databases">
        <title>Complete genome sequence of Raphidiopsis curvispora isolated from drinking water reservoir in South Korea.</title>
        <authorList>
            <person name="Jeong J."/>
        </authorList>
    </citation>
    <scope>NUCLEOTIDE SEQUENCE [LARGE SCALE GENOMIC DNA]</scope>
    <source>
        <strain evidence="2 3">GIHE-G1</strain>
    </source>
</reference>
<dbReference type="AlphaFoldDB" id="A0A7H0F298"/>
<evidence type="ECO:0000313" key="2">
    <source>
        <dbReference type="EMBL" id="QNP30164.1"/>
    </source>
</evidence>
<gene>
    <name evidence="2" type="ORF">IAR63_03580</name>
</gene>
<dbReference type="EMBL" id="CP060822">
    <property type="protein sequence ID" value="QNP30164.1"/>
    <property type="molecule type" value="Genomic_DNA"/>
</dbReference>